<dbReference type="STRING" id="1262450.S3CE50"/>
<keyword evidence="2" id="KW-0812">Transmembrane</keyword>
<dbReference type="eggNOG" id="ENOG502S6ST">
    <property type="taxonomic scope" value="Eukaryota"/>
</dbReference>
<feature type="compositionally biased region" description="Low complexity" evidence="1">
    <location>
        <begin position="277"/>
        <end position="290"/>
    </location>
</feature>
<dbReference type="EMBL" id="KE148146">
    <property type="protein sequence ID" value="EPE10331.1"/>
    <property type="molecule type" value="Genomic_DNA"/>
</dbReference>
<feature type="region of interest" description="Disordered" evidence="1">
    <location>
        <begin position="175"/>
        <end position="294"/>
    </location>
</feature>
<proteinExistence type="predicted"/>
<keyword evidence="5" id="KW-1185">Reference proteome</keyword>
<keyword evidence="3" id="KW-0732">Signal</keyword>
<dbReference type="OMA" id="YSQTMPI"/>
<feature type="compositionally biased region" description="Low complexity" evidence="1">
    <location>
        <begin position="237"/>
        <end position="247"/>
    </location>
</feature>
<dbReference type="OrthoDB" id="5431149at2759"/>
<evidence type="ECO:0000313" key="4">
    <source>
        <dbReference type="EMBL" id="EPE10331.1"/>
    </source>
</evidence>
<keyword evidence="2" id="KW-1133">Transmembrane helix</keyword>
<feature type="chain" id="PRO_5004518513" description="Uv excision repair protein" evidence="3">
    <location>
        <begin position="37"/>
        <end position="552"/>
    </location>
</feature>
<feature type="compositionally biased region" description="Low complexity" evidence="1">
    <location>
        <begin position="384"/>
        <end position="393"/>
    </location>
</feature>
<evidence type="ECO:0000313" key="5">
    <source>
        <dbReference type="Proteomes" id="UP000016923"/>
    </source>
</evidence>
<keyword evidence="2" id="KW-0472">Membrane</keyword>
<feature type="region of interest" description="Disordered" evidence="1">
    <location>
        <begin position="488"/>
        <end position="552"/>
    </location>
</feature>
<accession>S3CE50</accession>
<name>S3CE50_OPHP1</name>
<reference evidence="4 5" key="1">
    <citation type="journal article" date="2013" name="BMC Genomics">
        <title>The genome and transcriptome of the pine saprophyte Ophiostoma piceae, and a comparison with the bark beetle-associated pine pathogen Grosmannia clavigera.</title>
        <authorList>
            <person name="Haridas S."/>
            <person name="Wang Y."/>
            <person name="Lim L."/>
            <person name="Massoumi Alamouti S."/>
            <person name="Jackman S."/>
            <person name="Docking R."/>
            <person name="Robertson G."/>
            <person name="Birol I."/>
            <person name="Bohlmann J."/>
            <person name="Breuil C."/>
        </authorList>
    </citation>
    <scope>NUCLEOTIDE SEQUENCE [LARGE SCALE GENOMIC DNA]</scope>
    <source>
        <strain evidence="4 5">UAMH 11346</strain>
    </source>
</reference>
<feature type="region of interest" description="Disordered" evidence="1">
    <location>
        <begin position="356"/>
        <end position="433"/>
    </location>
</feature>
<gene>
    <name evidence="4" type="ORF">F503_05426</name>
</gene>
<feature type="signal peptide" evidence="3">
    <location>
        <begin position="1"/>
        <end position="36"/>
    </location>
</feature>
<feature type="compositionally biased region" description="Polar residues" evidence="1">
    <location>
        <begin position="248"/>
        <end position="270"/>
    </location>
</feature>
<dbReference type="AlphaFoldDB" id="S3CE50"/>
<evidence type="ECO:0000256" key="2">
    <source>
        <dbReference type="SAM" id="Phobius"/>
    </source>
</evidence>
<feature type="compositionally biased region" description="Basic and acidic residues" evidence="1">
    <location>
        <begin position="213"/>
        <end position="230"/>
    </location>
</feature>
<feature type="compositionally biased region" description="Basic and acidic residues" evidence="1">
    <location>
        <begin position="541"/>
        <end position="552"/>
    </location>
</feature>
<feature type="transmembrane region" description="Helical" evidence="2">
    <location>
        <begin position="130"/>
        <end position="152"/>
    </location>
</feature>
<dbReference type="Proteomes" id="UP000016923">
    <property type="component" value="Unassembled WGS sequence"/>
</dbReference>
<feature type="transmembrane region" description="Helical" evidence="2">
    <location>
        <begin position="88"/>
        <end position="110"/>
    </location>
</feature>
<evidence type="ECO:0008006" key="6">
    <source>
        <dbReference type="Google" id="ProtNLM"/>
    </source>
</evidence>
<evidence type="ECO:0000256" key="3">
    <source>
        <dbReference type="SAM" id="SignalP"/>
    </source>
</evidence>
<feature type="compositionally biased region" description="Polar residues" evidence="1">
    <location>
        <begin position="202"/>
        <end position="211"/>
    </location>
</feature>
<protein>
    <recommendedName>
        <fullName evidence="6">Uv excision repair protein</fullName>
    </recommendedName>
</protein>
<evidence type="ECO:0000256" key="1">
    <source>
        <dbReference type="SAM" id="MobiDB-lite"/>
    </source>
</evidence>
<sequence>MAISSSIPAVLGSLAVFTTSALVAVHAILAHEPVSATSPSTNTLSLASSISEGAVLVIVSTHLCVHIQKRRQLASTQNRKAVSLQHSLWFGLSIVACTAAAAISVAALISLGKSANSLSDTIFGSSVVPFLAGASVTLGVCYAAQLFFLIVAQISARGSVAHSATLTQQSYLETGSGAAMRPSNMREKNRSPISSIRLKSIPYTQTSTPATTKAEKKPSSILSHSDRDSAYAEASLRSPPGSSSGRSVTETVHSLRTSLSHAIRPSTSRTRLIPSISGDMSGASSRRSSAWRPTSLAASSISPANTYASRERDVRPSVEDFDSWDTSAVDPQNRLTVLERTASPAGLASRFLETIPASPTTSRCPSPGAPFDLEPPRSRRRSRSYSPAPSMRPMNNARVRSHSQSQSPPPGEAHIHPLFRSDSPTPPPAVSAGTVVVAAPNGGRIMATDAQSLRTLSRMRSGSLPTVPSPLSRQGSFEDFGLRRGMALAERPHTRGSDCMDDFADEADRRSQTYSPERKMTPPIPEWILSAGTRTSLSDYQSRKVRVEDGAP</sequence>
<feature type="compositionally biased region" description="Basic and acidic residues" evidence="1">
    <location>
        <begin position="506"/>
        <end position="520"/>
    </location>
</feature>
<dbReference type="VEuPathDB" id="FungiDB:F503_05426"/>
<organism evidence="4 5">
    <name type="scientific">Ophiostoma piceae (strain UAMH 11346)</name>
    <name type="common">Sap stain fungus</name>
    <dbReference type="NCBI Taxonomy" id="1262450"/>
    <lineage>
        <taxon>Eukaryota</taxon>
        <taxon>Fungi</taxon>
        <taxon>Dikarya</taxon>
        <taxon>Ascomycota</taxon>
        <taxon>Pezizomycotina</taxon>
        <taxon>Sordariomycetes</taxon>
        <taxon>Sordariomycetidae</taxon>
        <taxon>Ophiostomatales</taxon>
        <taxon>Ophiostomataceae</taxon>
        <taxon>Ophiostoma</taxon>
    </lineage>
</organism>
<feature type="transmembrane region" description="Helical" evidence="2">
    <location>
        <begin position="46"/>
        <end position="67"/>
    </location>
</feature>
<dbReference type="HOGENOM" id="CLU_030774_1_0_1"/>